<dbReference type="CDD" id="cd00082">
    <property type="entry name" value="HisKA"/>
    <property type="match status" value="1"/>
</dbReference>
<evidence type="ECO:0000256" key="4">
    <source>
        <dbReference type="ARBA" id="ARBA00022679"/>
    </source>
</evidence>
<evidence type="ECO:0000256" key="1">
    <source>
        <dbReference type="ARBA" id="ARBA00000085"/>
    </source>
</evidence>
<keyword evidence="7" id="KW-1133">Transmembrane helix</keyword>
<keyword evidence="7" id="KW-0472">Membrane</keyword>
<dbReference type="InterPro" id="IPR005467">
    <property type="entry name" value="His_kinase_dom"/>
</dbReference>
<keyword evidence="10" id="KW-1185">Reference proteome</keyword>
<keyword evidence="5 9" id="KW-0418">Kinase</keyword>
<keyword evidence="7" id="KW-0812">Transmembrane</keyword>
<dbReference type="Gene3D" id="3.30.565.10">
    <property type="entry name" value="Histidine kinase-like ATPase, C-terminal domain"/>
    <property type="match status" value="1"/>
</dbReference>
<dbReference type="GO" id="GO:0000155">
    <property type="term" value="F:phosphorelay sensor kinase activity"/>
    <property type="evidence" value="ECO:0007669"/>
    <property type="project" value="InterPro"/>
</dbReference>
<evidence type="ECO:0000256" key="5">
    <source>
        <dbReference type="ARBA" id="ARBA00022777"/>
    </source>
</evidence>
<dbReference type="InterPro" id="IPR003661">
    <property type="entry name" value="HisK_dim/P_dom"/>
</dbReference>
<dbReference type="CDD" id="cd00075">
    <property type="entry name" value="HATPase"/>
    <property type="match status" value="1"/>
</dbReference>
<keyword evidence="6" id="KW-0902">Two-component regulatory system</keyword>
<feature type="transmembrane region" description="Helical" evidence="7">
    <location>
        <begin position="96"/>
        <end position="113"/>
    </location>
</feature>
<feature type="domain" description="Histidine kinase" evidence="8">
    <location>
        <begin position="212"/>
        <end position="424"/>
    </location>
</feature>
<dbReference type="Pfam" id="PF00512">
    <property type="entry name" value="HisKA"/>
    <property type="match status" value="1"/>
</dbReference>
<dbReference type="SMART" id="SM00388">
    <property type="entry name" value="HisKA"/>
    <property type="match status" value="1"/>
</dbReference>
<evidence type="ECO:0000259" key="8">
    <source>
        <dbReference type="PROSITE" id="PS50109"/>
    </source>
</evidence>
<feature type="transmembrane region" description="Helical" evidence="7">
    <location>
        <begin position="47"/>
        <end position="66"/>
    </location>
</feature>
<dbReference type="Gene3D" id="1.10.287.130">
    <property type="match status" value="1"/>
</dbReference>
<dbReference type="Proteomes" id="UP001232063">
    <property type="component" value="Unassembled WGS sequence"/>
</dbReference>
<dbReference type="SUPFAM" id="SSF55874">
    <property type="entry name" value="ATPase domain of HSP90 chaperone/DNA topoisomerase II/histidine kinase"/>
    <property type="match status" value="1"/>
</dbReference>
<dbReference type="Pfam" id="PF02518">
    <property type="entry name" value="HATPase_c"/>
    <property type="match status" value="1"/>
</dbReference>
<comment type="catalytic activity">
    <reaction evidence="1">
        <text>ATP + protein L-histidine = ADP + protein N-phospho-L-histidine.</text>
        <dbReference type="EC" id="2.7.13.3"/>
    </reaction>
</comment>
<feature type="transmembrane region" description="Helical" evidence="7">
    <location>
        <begin position="154"/>
        <end position="175"/>
    </location>
</feature>
<sequence>MEFFLEGQYKTTRKERRRQFINTVSWVCFSILLFSVIPAVYVGIWKVAVLMAAMTICFGVGIYINLRGYVTTAGNFILFSISVLLFLYSLLLGSPAFSFLYFFPLIFAVPFFINYRNTLQLVIHIIHPTVFVLILTFVDTDLVTPIILPGDQMVFRAISLVLVITLCQFFVYEIVVSNLNSERQLQKSEAQQRVINGDLLRINQELDRFVYSISHDLKAPVASALGLVELMKDEEDMNEMRDYNQIMERNLLRLDAFIGDILDYSRNAQFEIKQDIIILEEEINDAIQQYQFMDGATRIDVSNAIVQHSDFVTDRYRLRVILNNIISNAFRYRNPQESSPWINITCNVSSDQAVIKVKDNGIGIAKEHLQHIFDMFYRASHTLPGSGLGLYIARESAIRMGGDIRVSSVPGHFTEFTVEIPNGKRA</sequence>
<organism evidence="9 10">
    <name type="scientific">Xanthocytophaga agilis</name>
    <dbReference type="NCBI Taxonomy" id="3048010"/>
    <lineage>
        <taxon>Bacteria</taxon>
        <taxon>Pseudomonadati</taxon>
        <taxon>Bacteroidota</taxon>
        <taxon>Cytophagia</taxon>
        <taxon>Cytophagales</taxon>
        <taxon>Rhodocytophagaceae</taxon>
        <taxon>Xanthocytophaga</taxon>
    </lineage>
</organism>
<dbReference type="PANTHER" id="PTHR43711:SF26">
    <property type="entry name" value="SENSOR HISTIDINE KINASE RCSC"/>
    <property type="match status" value="1"/>
</dbReference>
<name>A0AAE3R1Z7_9BACT</name>
<feature type="transmembrane region" description="Helical" evidence="7">
    <location>
        <begin position="125"/>
        <end position="148"/>
    </location>
</feature>
<dbReference type="SMART" id="SM00387">
    <property type="entry name" value="HATPase_c"/>
    <property type="match status" value="1"/>
</dbReference>
<evidence type="ECO:0000256" key="2">
    <source>
        <dbReference type="ARBA" id="ARBA00012438"/>
    </source>
</evidence>
<evidence type="ECO:0000313" key="10">
    <source>
        <dbReference type="Proteomes" id="UP001232063"/>
    </source>
</evidence>
<evidence type="ECO:0000256" key="3">
    <source>
        <dbReference type="ARBA" id="ARBA00022553"/>
    </source>
</evidence>
<accession>A0AAE3R1Z7</accession>
<dbReference type="PROSITE" id="PS50109">
    <property type="entry name" value="HIS_KIN"/>
    <property type="match status" value="1"/>
</dbReference>
<dbReference type="InterPro" id="IPR003594">
    <property type="entry name" value="HATPase_dom"/>
</dbReference>
<dbReference type="EC" id="2.7.13.3" evidence="2"/>
<evidence type="ECO:0000256" key="7">
    <source>
        <dbReference type="SAM" id="Phobius"/>
    </source>
</evidence>
<dbReference type="InterPro" id="IPR036097">
    <property type="entry name" value="HisK_dim/P_sf"/>
</dbReference>
<protein>
    <recommendedName>
        <fullName evidence="2">histidine kinase</fullName>
        <ecNumber evidence="2">2.7.13.3</ecNumber>
    </recommendedName>
</protein>
<dbReference type="AlphaFoldDB" id="A0AAE3R1Z7"/>
<proteinExistence type="predicted"/>
<evidence type="ECO:0000313" key="9">
    <source>
        <dbReference type="EMBL" id="MDJ1502206.1"/>
    </source>
</evidence>
<dbReference type="InterPro" id="IPR036890">
    <property type="entry name" value="HATPase_C_sf"/>
</dbReference>
<feature type="transmembrane region" description="Helical" evidence="7">
    <location>
        <begin position="73"/>
        <end position="90"/>
    </location>
</feature>
<dbReference type="SUPFAM" id="SSF47384">
    <property type="entry name" value="Homodimeric domain of signal transducing histidine kinase"/>
    <property type="match status" value="1"/>
</dbReference>
<gene>
    <name evidence="9" type="ORF">QNI22_16185</name>
</gene>
<dbReference type="InterPro" id="IPR004358">
    <property type="entry name" value="Sig_transdc_His_kin-like_C"/>
</dbReference>
<keyword evidence="3" id="KW-0597">Phosphoprotein</keyword>
<dbReference type="InterPro" id="IPR050736">
    <property type="entry name" value="Sensor_HK_Regulatory"/>
</dbReference>
<evidence type="ECO:0000256" key="6">
    <source>
        <dbReference type="ARBA" id="ARBA00023012"/>
    </source>
</evidence>
<comment type="caution">
    <text evidence="9">The sequence shown here is derived from an EMBL/GenBank/DDBJ whole genome shotgun (WGS) entry which is preliminary data.</text>
</comment>
<dbReference type="EMBL" id="JASJOU010000005">
    <property type="protein sequence ID" value="MDJ1502206.1"/>
    <property type="molecule type" value="Genomic_DNA"/>
</dbReference>
<dbReference type="PANTHER" id="PTHR43711">
    <property type="entry name" value="TWO-COMPONENT HISTIDINE KINASE"/>
    <property type="match status" value="1"/>
</dbReference>
<dbReference type="RefSeq" id="WP_314512129.1">
    <property type="nucleotide sequence ID" value="NZ_JASJOU010000005.1"/>
</dbReference>
<keyword evidence="4" id="KW-0808">Transferase</keyword>
<reference evidence="9" key="1">
    <citation type="submission" date="2023-05" db="EMBL/GenBank/DDBJ databases">
        <authorList>
            <person name="Zhang X."/>
        </authorList>
    </citation>
    <scope>NUCLEOTIDE SEQUENCE</scope>
    <source>
        <strain evidence="9">BD1B2-1</strain>
    </source>
</reference>
<dbReference type="PRINTS" id="PR00344">
    <property type="entry name" value="BCTRLSENSOR"/>
</dbReference>
<feature type="transmembrane region" description="Helical" evidence="7">
    <location>
        <begin position="20"/>
        <end position="41"/>
    </location>
</feature>